<organism evidence="5 6">
    <name type="scientific">Marchantia polymorpha subsp. ruderalis</name>
    <dbReference type="NCBI Taxonomy" id="1480154"/>
    <lineage>
        <taxon>Eukaryota</taxon>
        <taxon>Viridiplantae</taxon>
        <taxon>Streptophyta</taxon>
        <taxon>Embryophyta</taxon>
        <taxon>Marchantiophyta</taxon>
        <taxon>Marchantiopsida</taxon>
        <taxon>Marchantiidae</taxon>
        <taxon>Marchantiales</taxon>
        <taxon>Marchantiaceae</taxon>
        <taxon>Marchantia</taxon>
    </lineage>
</organism>
<reference evidence="4" key="2">
    <citation type="journal article" date="2019" name="Curr. Biol.">
        <title>Chromatin organization in early land plants reveals an ancestral association between H3K27me3, transposons, and constitutive heterochromatin.</title>
        <authorList>
            <person name="Montgomery S.A."/>
            <person name="Tanizawa Y."/>
            <person name="Galik B."/>
            <person name="Wang N."/>
            <person name="Ito T."/>
            <person name="Mochizuki T."/>
            <person name="Akimcheva S."/>
            <person name="Bowman J."/>
            <person name="Cognat V."/>
            <person name="Drouard L."/>
            <person name="Ekker H."/>
            <person name="Houng S."/>
            <person name="Kohchi T."/>
            <person name="Lin S."/>
            <person name="Liu L.D."/>
            <person name="Nakamura Y."/>
            <person name="Valeeva L.R."/>
            <person name="Shakirov E.V."/>
            <person name="Shippen D.E."/>
            <person name="Wei W."/>
            <person name="Yagura M."/>
            <person name="Yamaoka S."/>
            <person name="Yamato K.T."/>
            <person name="Liu C."/>
            <person name="Berger F."/>
        </authorList>
    </citation>
    <scope>NUCLEOTIDE SEQUENCE [LARGE SCALE GENOMIC DNA]</scope>
    <source>
        <strain evidence="4">Tak-1</strain>
    </source>
</reference>
<feature type="region of interest" description="Disordered" evidence="1">
    <location>
        <begin position="156"/>
        <end position="202"/>
    </location>
</feature>
<evidence type="ECO:0000256" key="1">
    <source>
        <dbReference type="SAM" id="MobiDB-lite"/>
    </source>
</evidence>
<accession>A0A176VFN3</accession>
<feature type="chain" id="PRO_5042333997" description="Bifunctional inhibitor/plant lipid transfer protein/seed storage helical domain-containing protein" evidence="2">
    <location>
        <begin position="24"/>
        <end position="202"/>
    </location>
</feature>
<protein>
    <recommendedName>
        <fullName evidence="3">Bifunctional inhibitor/plant lipid transfer protein/seed storage helical domain-containing protein</fullName>
    </recommendedName>
</protein>
<dbReference type="CDD" id="cd00010">
    <property type="entry name" value="AAI_LTSS"/>
    <property type="match status" value="1"/>
</dbReference>
<evidence type="ECO:0000313" key="4">
    <source>
        <dbReference type="EMBL" id="BBM97314.1"/>
    </source>
</evidence>
<keyword evidence="2" id="KW-0732">Signal</keyword>
<keyword evidence="6" id="KW-1185">Reference proteome</keyword>
<dbReference type="PANTHER" id="PTHR33122:SF13">
    <property type="entry name" value="BIFUNCTIONAL INHIBITOR_LIPID-TRANSFER PROTEIN_SEED STORAGE 2S ALBUMIN SUPERFAMILY PROTEIN"/>
    <property type="match status" value="1"/>
</dbReference>
<evidence type="ECO:0000313" key="6">
    <source>
        <dbReference type="Proteomes" id="UP000077202"/>
    </source>
</evidence>
<gene>
    <name evidence="5" type="ORF">AXG93_1923s1630</name>
    <name evidence="4" type="ORF">Mp_1g04740</name>
</gene>
<reference evidence="5 6" key="1">
    <citation type="submission" date="2016-03" db="EMBL/GenBank/DDBJ databases">
        <title>Mechanisms controlling the formation of the plant cell surface in tip-growing cells are functionally conserved among land plants.</title>
        <authorList>
            <person name="Honkanen S."/>
            <person name="Jones V.A."/>
            <person name="Morieri G."/>
            <person name="Champion C."/>
            <person name="Hetherington A.J."/>
            <person name="Kelly S."/>
            <person name="Saint-Marcoux D."/>
            <person name="Proust H."/>
            <person name="Prescott H."/>
            <person name="Dolan L."/>
        </authorList>
    </citation>
    <scope>NUCLEOTIDE SEQUENCE [LARGE SCALE GENOMIC DNA]</scope>
    <source>
        <strain evidence="6">cv. Tak-1 and cv. Tak-2</strain>
        <tissue evidence="5">Whole gametophyte</tissue>
    </source>
</reference>
<evidence type="ECO:0000313" key="5">
    <source>
        <dbReference type="EMBL" id="OAE18606.1"/>
    </source>
</evidence>
<dbReference type="Proteomes" id="UP001162541">
    <property type="component" value="Chromosome 1"/>
</dbReference>
<feature type="compositionally biased region" description="Basic and acidic residues" evidence="1">
    <location>
        <begin position="188"/>
        <end position="202"/>
    </location>
</feature>
<evidence type="ECO:0000259" key="3">
    <source>
        <dbReference type="SMART" id="SM00499"/>
    </source>
</evidence>
<dbReference type="InterPro" id="IPR016140">
    <property type="entry name" value="Bifunc_inhib/LTP/seed_store"/>
</dbReference>
<dbReference type="EMBL" id="LVLJ01004028">
    <property type="protein sequence ID" value="OAE18606.1"/>
    <property type="molecule type" value="Genomic_DNA"/>
</dbReference>
<dbReference type="SMART" id="SM00499">
    <property type="entry name" value="AAI"/>
    <property type="match status" value="1"/>
</dbReference>
<dbReference type="EMBL" id="AP019866">
    <property type="protein sequence ID" value="BBM97314.1"/>
    <property type="molecule type" value="Genomic_DNA"/>
</dbReference>
<dbReference type="Proteomes" id="UP000077202">
    <property type="component" value="Unassembled WGS sequence"/>
</dbReference>
<feature type="compositionally biased region" description="Basic and acidic residues" evidence="1">
    <location>
        <begin position="156"/>
        <end position="180"/>
    </location>
</feature>
<dbReference type="PANTHER" id="PTHR33122">
    <property type="entry name" value="LIPID BINDING PROTEIN-RELATED"/>
    <property type="match status" value="1"/>
</dbReference>
<sequence>MAAQSMLLLIGMFLASHATICVADVCDTSQLIPCLPAAKPNPEPPTGQCCNLIHALTSDCLCAALQSPLAKVEGVDFLLALQLPHKCGRMVPKGTKCGDATVPNSLDHEEDHNGAMEGGMEHQAAAAHASNSHEAMELRIEHQESTAHATKHLEATDIGHHDAHGTMEDRTDGNHDDADLQHVTADNNGHRSEHELEDGMEH</sequence>
<dbReference type="GO" id="GO:0005504">
    <property type="term" value="F:fatty acid binding"/>
    <property type="evidence" value="ECO:0007669"/>
    <property type="project" value="InterPro"/>
</dbReference>
<proteinExistence type="predicted"/>
<dbReference type="InterPro" id="IPR039265">
    <property type="entry name" value="DIR1-like"/>
</dbReference>
<dbReference type="AlphaFoldDB" id="A0A176VFN3"/>
<dbReference type="SUPFAM" id="SSF47699">
    <property type="entry name" value="Bifunctional inhibitor/lipid-transfer protein/seed storage 2S albumin"/>
    <property type="match status" value="1"/>
</dbReference>
<feature type="domain" description="Bifunctional inhibitor/plant lipid transfer protein/seed storage helical" evidence="3">
    <location>
        <begin position="26"/>
        <end position="97"/>
    </location>
</feature>
<evidence type="ECO:0000256" key="2">
    <source>
        <dbReference type="SAM" id="SignalP"/>
    </source>
</evidence>
<feature type="signal peptide" evidence="2">
    <location>
        <begin position="1"/>
        <end position="23"/>
    </location>
</feature>
<evidence type="ECO:0000313" key="7">
    <source>
        <dbReference type="Proteomes" id="UP001162541"/>
    </source>
</evidence>
<dbReference type="InterPro" id="IPR036312">
    <property type="entry name" value="Bifun_inhib/LTP/seed_sf"/>
</dbReference>
<dbReference type="Gene3D" id="1.10.110.10">
    <property type="entry name" value="Plant lipid-transfer and hydrophobic proteins"/>
    <property type="match status" value="1"/>
</dbReference>
<name>A0A176VFN3_MARPO</name>
<dbReference type="GO" id="GO:0009627">
    <property type="term" value="P:systemic acquired resistance"/>
    <property type="evidence" value="ECO:0007669"/>
    <property type="project" value="InterPro"/>
</dbReference>
<dbReference type="Pfam" id="PF00234">
    <property type="entry name" value="Tryp_alpha_amyl"/>
    <property type="match status" value="1"/>
</dbReference>
<reference evidence="7" key="3">
    <citation type="journal article" date="2020" name="Curr. Biol.">
        <title>Chromatin organization in early land plants reveals an ancestral association between H3K27me3, transposons, and constitutive heterochromatin.</title>
        <authorList>
            <person name="Montgomery S.A."/>
            <person name="Tanizawa Y."/>
            <person name="Galik B."/>
            <person name="Wang N."/>
            <person name="Ito T."/>
            <person name="Mochizuki T."/>
            <person name="Akimcheva S."/>
            <person name="Bowman J.L."/>
            <person name="Cognat V."/>
            <person name="Marechal-Drouard L."/>
            <person name="Ekker H."/>
            <person name="Hong S.F."/>
            <person name="Kohchi T."/>
            <person name="Lin S.S."/>
            <person name="Liu L.D."/>
            <person name="Nakamura Y."/>
            <person name="Valeeva L.R."/>
            <person name="Shakirov E.V."/>
            <person name="Shippen D.E."/>
            <person name="Wei W.L."/>
            <person name="Yagura M."/>
            <person name="Yamaoka S."/>
            <person name="Yamato K.T."/>
            <person name="Liu C."/>
            <person name="Berger F."/>
        </authorList>
    </citation>
    <scope>NUCLEOTIDE SEQUENCE [LARGE SCALE GENOMIC DNA]</scope>
    <source>
        <strain evidence="7">Tak-1</strain>
    </source>
</reference>